<dbReference type="InterPro" id="IPR011162">
    <property type="entry name" value="MHC_I/II-like_Ag-recog"/>
</dbReference>
<keyword evidence="7" id="KW-1064">Adaptive immunity</keyword>
<evidence type="ECO:0000256" key="5">
    <source>
        <dbReference type="ARBA" id="ARBA00022859"/>
    </source>
</evidence>
<evidence type="ECO:0000256" key="9">
    <source>
        <dbReference type="ARBA" id="ARBA00023157"/>
    </source>
</evidence>
<evidence type="ECO:0000256" key="2">
    <source>
        <dbReference type="ARBA" id="ARBA00007394"/>
    </source>
</evidence>
<feature type="transmembrane region" description="Helical" evidence="13">
    <location>
        <begin position="206"/>
        <end position="229"/>
    </location>
</feature>
<evidence type="ECO:0000256" key="3">
    <source>
        <dbReference type="ARBA" id="ARBA00022692"/>
    </source>
</evidence>
<dbReference type="PROSITE" id="PS50835">
    <property type="entry name" value="IG_LIKE"/>
    <property type="match status" value="1"/>
</dbReference>
<dbReference type="SMART" id="SM00407">
    <property type="entry name" value="IGc1"/>
    <property type="match status" value="1"/>
</dbReference>
<dbReference type="SUPFAM" id="SSF48726">
    <property type="entry name" value="Immunoglobulin"/>
    <property type="match status" value="1"/>
</dbReference>
<dbReference type="GO" id="GO:0002504">
    <property type="term" value="P:antigen processing and presentation of peptide or polysaccharide antigen via MHC class II"/>
    <property type="evidence" value="ECO:0007669"/>
    <property type="project" value="UniProtKB-KW"/>
</dbReference>
<dbReference type="AlphaFoldDB" id="A0AAY4CZ61"/>
<dbReference type="InterPro" id="IPR007110">
    <property type="entry name" value="Ig-like_dom"/>
</dbReference>
<feature type="chain" id="PRO_5044315846" description="Ig-like domain-containing protein" evidence="14">
    <location>
        <begin position="19"/>
        <end position="235"/>
    </location>
</feature>
<evidence type="ECO:0000256" key="6">
    <source>
        <dbReference type="ARBA" id="ARBA00022989"/>
    </source>
</evidence>
<protein>
    <recommendedName>
        <fullName evidence="15">Ig-like domain-containing protein</fullName>
    </recommendedName>
</protein>
<dbReference type="SMART" id="SM00920">
    <property type="entry name" value="MHC_II_alpha"/>
    <property type="match status" value="1"/>
</dbReference>
<evidence type="ECO:0000256" key="7">
    <source>
        <dbReference type="ARBA" id="ARBA00023130"/>
    </source>
</evidence>
<dbReference type="Gene3D" id="2.60.40.10">
    <property type="entry name" value="Immunoglobulins"/>
    <property type="match status" value="1"/>
</dbReference>
<evidence type="ECO:0000256" key="4">
    <source>
        <dbReference type="ARBA" id="ARBA00022729"/>
    </source>
</evidence>
<keyword evidence="17" id="KW-1185">Reference proteome</keyword>
<keyword evidence="10" id="KW-0325">Glycoprotein</keyword>
<keyword evidence="6 13" id="KW-1133">Transmembrane helix</keyword>
<organism evidence="16 17">
    <name type="scientific">Denticeps clupeoides</name>
    <name type="common">denticle herring</name>
    <dbReference type="NCBI Taxonomy" id="299321"/>
    <lineage>
        <taxon>Eukaryota</taxon>
        <taxon>Metazoa</taxon>
        <taxon>Chordata</taxon>
        <taxon>Craniata</taxon>
        <taxon>Vertebrata</taxon>
        <taxon>Euteleostomi</taxon>
        <taxon>Actinopterygii</taxon>
        <taxon>Neopterygii</taxon>
        <taxon>Teleostei</taxon>
        <taxon>Clupei</taxon>
        <taxon>Clupeiformes</taxon>
        <taxon>Denticipitoidei</taxon>
        <taxon>Denticipitidae</taxon>
        <taxon>Denticeps</taxon>
    </lineage>
</organism>
<keyword evidence="12" id="KW-0393">Immunoglobulin domain</keyword>
<evidence type="ECO:0000259" key="15">
    <source>
        <dbReference type="PROSITE" id="PS50835"/>
    </source>
</evidence>
<dbReference type="InterPro" id="IPR001003">
    <property type="entry name" value="MHC_II_a_N"/>
</dbReference>
<name>A0AAY4CZ61_9TELE</name>
<dbReference type="InterPro" id="IPR003006">
    <property type="entry name" value="Ig/MHC_CS"/>
</dbReference>
<keyword evidence="8 13" id="KW-0472">Membrane</keyword>
<dbReference type="GO" id="GO:0042613">
    <property type="term" value="C:MHC class II protein complex"/>
    <property type="evidence" value="ECO:0007669"/>
    <property type="project" value="UniProtKB-KW"/>
</dbReference>
<dbReference type="InterPro" id="IPR014745">
    <property type="entry name" value="MHC_II_a/b_N"/>
</dbReference>
<dbReference type="Gene3D" id="3.10.320.10">
    <property type="entry name" value="Class II Histocompatibility Antigen, M Beta Chain, Chain B, domain 1"/>
    <property type="match status" value="1"/>
</dbReference>
<dbReference type="Pfam" id="PF00993">
    <property type="entry name" value="MHC_II_alpha"/>
    <property type="match status" value="1"/>
</dbReference>
<accession>A0AAY4CZ61</accession>
<keyword evidence="3 13" id="KW-0812">Transmembrane</keyword>
<evidence type="ECO:0000256" key="13">
    <source>
        <dbReference type="SAM" id="Phobius"/>
    </source>
</evidence>
<keyword evidence="9" id="KW-1015">Disulfide bond</keyword>
<dbReference type="PANTHER" id="PTHR19944:SF86">
    <property type="entry name" value="HLA CLASS II HISTOCOMPATIBILITY ANTIGEN, DR ALPHA CHAIN"/>
    <property type="match status" value="1"/>
</dbReference>
<dbReference type="GeneID" id="114800133"/>
<dbReference type="InterPro" id="IPR050160">
    <property type="entry name" value="MHC/Immunoglobulin"/>
</dbReference>
<dbReference type="InterPro" id="IPR003597">
    <property type="entry name" value="Ig_C1-set"/>
</dbReference>
<evidence type="ECO:0000256" key="14">
    <source>
        <dbReference type="SAM" id="SignalP"/>
    </source>
</evidence>
<feature type="domain" description="Ig-like" evidence="15">
    <location>
        <begin position="103"/>
        <end position="198"/>
    </location>
</feature>
<evidence type="ECO:0000256" key="1">
    <source>
        <dbReference type="ARBA" id="ARBA00004479"/>
    </source>
</evidence>
<evidence type="ECO:0000313" key="16">
    <source>
        <dbReference type="Ensembl" id="ENSDCDP00010038064.1"/>
    </source>
</evidence>
<comment type="subcellular location">
    <subcellularLocation>
        <location evidence="1">Membrane</location>
        <topology evidence="1">Single-pass type I membrane protein</topology>
    </subcellularLocation>
</comment>
<dbReference type="Proteomes" id="UP000694580">
    <property type="component" value="Chromosome 11"/>
</dbReference>
<dbReference type="PROSITE" id="PS00290">
    <property type="entry name" value="IG_MHC"/>
    <property type="match status" value="1"/>
</dbReference>
<sequence>MIILIVLLSLAGVRYTDAKFVHSDLYLLGCNSDGGEDLYGMEGEVRWYADFKNKKGVISLPDFIPQIDFPGGYEQAVGELQRCKQNLAVSVTAYKNPAEVQDPPQSSIYTMDNVVLGEKNTLVCHIDGFHPPPISVFWTKNDVNVTQGVSLSQYYVNSDYTYNQFSTLDFVPQEGDVYTCTVSHQALEEPSTKEWNVDVPEPSIGPSVFCGVGLFLGLLGVAVGTFFLIKGNNCN</sequence>
<evidence type="ECO:0000256" key="12">
    <source>
        <dbReference type="ARBA" id="ARBA00023319"/>
    </source>
</evidence>
<reference evidence="16" key="3">
    <citation type="submission" date="2025-09" db="UniProtKB">
        <authorList>
            <consortium name="Ensembl"/>
        </authorList>
    </citation>
    <scope>IDENTIFICATION</scope>
</reference>
<dbReference type="PANTHER" id="PTHR19944">
    <property type="entry name" value="MHC CLASS II-RELATED"/>
    <property type="match status" value="1"/>
</dbReference>
<dbReference type="GO" id="GO:0002250">
    <property type="term" value="P:adaptive immune response"/>
    <property type="evidence" value="ECO:0007669"/>
    <property type="project" value="UniProtKB-KW"/>
</dbReference>
<evidence type="ECO:0000313" key="17">
    <source>
        <dbReference type="Proteomes" id="UP000694580"/>
    </source>
</evidence>
<dbReference type="InterPro" id="IPR013783">
    <property type="entry name" value="Ig-like_fold"/>
</dbReference>
<evidence type="ECO:0000256" key="8">
    <source>
        <dbReference type="ARBA" id="ARBA00023136"/>
    </source>
</evidence>
<gene>
    <name evidence="16" type="primary">LOC114800133</name>
</gene>
<dbReference type="InterPro" id="IPR036179">
    <property type="entry name" value="Ig-like_dom_sf"/>
</dbReference>
<reference evidence="16 17" key="1">
    <citation type="submission" date="2020-06" db="EMBL/GenBank/DDBJ databases">
        <authorList>
            <consortium name="Wellcome Sanger Institute Data Sharing"/>
        </authorList>
    </citation>
    <scope>NUCLEOTIDE SEQUENCE [LARGE SCALE GENOMIC DNA]</scope>
</reference>
<keyword evidence="11" id="KW-0491">MHC II</keyword>
<dbReference type="RefSeq" id="XP_028853103.1">
    <property type="nucleotide sequence ID" value="XM_028997270.1"/>
</dbReference>
<feature type="signal peptide" evidence="14">
    <location>
        <begin position="1"/>
        <end position="18"/>
    </location>
</feature>
<dbReference type="GeneTree" id="ENSGT00940000161847"/>
<reference evidence="16" key="2">
    <citation type="submission" date="2025-08" db="UniProtKB">
        <authorList>
            <consortium name="Ensembl"/>
        </authorList>
    </citation>
    <scope>IDENTIFICATION</scope>
</reference>
<dbReference type="Ensembl" id="ENSDCDT00010047663.1">
    <property type="protein sequence ID" value="ENSDCDP00010038064.1"/>
    <property type="gene ID" value="ENSDCDG00010024674.1"/>
</dbReference>
<evidence type="ECO:0000256" key="11">
    <source>
        <dbReference type="ARBA" id="ARBA00023182"/>
    </source>
</evidence>
<keyword evidence="4 14" id="KW-0732">Signal</keyword>
<dbReference type="Pfam" id="PF07654">
    <property type="entry name" value="C1-set"/>
    <property type="match status" value="1"/>
</dbReference>
<dbReference type="SUPFAM" id="SSF54452">
    <property type="entry name" value="MHC antigen-recognition domain"/>
    <property type="match status" value="1"/>
</dbReference>
<comment type="similarity">
    <text evidence="2">Belongs to the MHC class II family.</text>
</comment>
<proteinExistence type="inferred from homology"/>
<keyword evidence="5" id="KW-0391">Immunity</keyword>
<evidence type="ECO:0000256" key="10">
    <source>
        <dbReference type="ARBA" id="ARBA00023180"/>
    </source>
</evidence>